<dbReference type="PROSITE" id="PS52029">
    <property type="entry name" value="LD_TPASE"/>
    <property type="match status" value="1"/>
</dbReference>
<evidence type="ECO:0000256" key="5">
    <source>
        <dbReference type="ARBA" id="ARBA00022984"/>
    </source>
</evidence>
<dbReference type="PANTHER" id="PTHR30582:SF2">
    <property type="entry name" value="L,D-TRANSPEPTIDASE YCIB-RELATED"/>
    <property type="match status" value="1"/>
</dbReference>
<keyword evidence="6 7" id="KW-0961">Cell wall biogenesis/degradation</keyword>
<dbReference type="CDD" id="cd16913">
    <property type="entry name" value="YkuD_like"/>
    <property type="match status" value="1"/>
</dbReference>
<organism evidence="10">
    <name type="scientific">uncultured Sphingomonadaceae bacterium</name>
    <dbReference type="NCBI Taxonomy" id="169976"/>
    <lineage>
        <taxon>Bacteria</taxon>
        <taxon>Pseudomonadati</taxon>
        <taxon>Pseudomonadota</taxon>
        <taxon>Alphaproteobacteria</taxon>
        <taxon>Sphingomonadales</taxon>
        <taxon>Sphingomonadaceae</taxon>
        <taxon>environmental samples</taxon>
    </lineage>
</organism>
<dbReference type="AlphaFoldDB" id="A0A6J4RUP9"/>
<dbReference type="GO" id="GO:0071555">
    <property type="term" value="P:cell wall organization"/>
    <property type="evidence" value="ECO:0007669"/>
    <property type="project" value="UniProtKB-UniRule"/>
</dbReference>
<feature type="chain" id="PRO_5026927213" description="L,D-TPase catalytic domain-containing protein" evidence="8">
    <location>
        <begin position="31"/>
        <end position="218"/>
    </location>
</feature>
<dbReference type="InterPro" id="IPR038063">
    <property type="entry name" value="Transpep_catalytic_dom"/>
</dbReference>
<comment type="similarity">
    <text evidence="2">Belongs to the YkuD family.</text>
</comment>
<dbReference type="Pfam" id="PF03734">
    <property type="entry name" value="YkuD"/>
    <property type="match status" value="1"/>
</dbReference>
<reference evidence="10" key="1">
    <citation type="submission" date="2020-02" db="EMBL/GenBank/DDBJ databases">
        <authorList>
            <person name="Meier V. D."/>
        </authorList>
    </citation>
    <scope>NUCLEOTIDE SEQUENCE</scope>
    <source>
        <strain evidence="10">AVDCRST_MAG91</strain>
    </source>
</reference>
<dbReference type="Gene3D" id="2.40.440.10">
    <property type="entry name" value="L,D-transpeptidase catalytic domain-like"/>
    <property type="match status" value="1"/>
</dbReference>
<accession>A0A6J4RUP9</accession>
<evidence type="ECO:0000256" key="2">
    <source>
        <dbReference type="ARBA" id="ARBA00005992"/>
    </source>
</evidence>
<evidence type="ECO:0000256" key="6">
    <source>
        <dbReference type="ARBA" id="ARBA00023316"/>
    </source>
</evidence>
<sequence>MRRRGPARIALRVAATTGLLLGVAAVGGQAANSGQAMKSPIVAEAQPRDDSSRIVFPRRNLPRLSFAGPRTRQVRSLLNVRGPMEYGQFIWNEEGVPSGPVWVRVDLGGQTISIFRAGHEIGTAVVLYGADEKPTPVGRFTVLGKFKDHRSSIYDAPMPYTLRLTHDGIAIHGSNVRRNAATHGCVGVPTAFAALLFGQLKVGNEVAIVRGGSGSSSS</sequence>
<dbReference type="GO" id="GO:0018104">
    <property type="term" value="P:peptidoglycan-protein cross-linking"/>
    <property type="evidence" value="ECO:0007669"/>
    <property type="project" value="TreeGrafter"/>
</dbReference>
<evidence type="ECO:0000256" key="4">
    <source>
        <dbReference type="ARBA" id="ARBA00022960"/>
    </source>
</evidence>
<dbReference type="GO" id="GO:0008360">
    <property type="term" value="P:regulation of cell shape"/>
    <property type="evidence" value="ECO:0007669"/>
    <property type="project" value="UniProtKB-UniRule"/>
</dbReference>
<evidence type="ECO:0000256" key="8">
    <source>
        <dbReference type="SAM" id="SignalP"/>
    </source>
</evidence>
<dbReference type="GO" id="GO:0071972">
    <property type="term" value="F:peptidoglycan L,D-transpeptidase activity"/>
    <property type="evidence" value="ECO:0007669"/>
    <property type="project" value="TreeGrafter"/>
</dbReference>
<dbReference type="InterPro" id="IPR005490">
    <property type="entry name" value="LD_TPept_cat_dom"/>
</dbReference>
<proteinExistence type="inferred from homology"/>
<evidence type="ECO:0000259" key="9">
    <source>
        <dbReference type="PROSITE" id="PS52029"/>
    </source>
</evidence>
<keyword evidence="3" id="KW-0808">Transferase</keyword>
<dbReference type="GO" id="GO:0005576">
    <property type="term" value="C:extracellular region"/>
    <property type="evidence" value="ECO:0007669"/>
    <property type="project" value="TreeGrafter"/>
</dbReference>
<gene>
    <name evidence="10" type="ORF">AVDCRST_MAG91-78</name>
</gene>
<evidence type="ECO:0000256" key="1">
    <source>
        <dbReference type="ARBA" id="ARBA00004752"/>
    </source>
</evidence>
<dbReference type="SUPFAM" id="SSF141523">
    <property type="entry name" value="L,D-transpeptidase catalytic domain-like"/>
    <property type="match status" value="1"/>
</dbReference>
<dbReference type="PANTHER" id="PTHR30582">
    <property type="entry name" value="L,D-TRANSPEPTIDASE"/>
    <property type="match status" value="1"/>
</dbReference>
<protein>
    <recommendedName>
        <fullName evidence="9">L,D-TPase catalytic domain-containing protein</fullName>
    </recommendedName>
</protein>
<evidence type="ECO:0000256" key="3">
    <source>
        <dbReference type="ARBA" id="ARBA00022679"/>
    </source>
</evidence>
<dbReference type="EMBL" id="CADCVX010000019">
    <property type="protein sequence ID" value="CAA9482097.1"/>
    <property type="molecule type" value="Genomic_DNA"/>
</dbReference>
<keyword evidence="5 7" id="KW-0573">Peptidoglycan synthesis</keyword>
<name>A0A6J4RUP9_9SPHN</name>
<feature type="active site" description="Proton donor/acceptor" evidence="7">
    <location>
        <position position="172"/>
    </location>
</feature>
<dbReference type="GO" id="GO:0016740">
    <property type="term" value="F:transferase activity"/>
    <property type="evidence" value="ECO:0007669"/>
    <property type="project" value="UniProtKB-KW"/>
</dbReference>
<feature type="active site" description="Nucleophile" evidence="7">
    <location>
        <position position="185"/>
    </location>
</feature>
<keyword evidence="8" id="KW-0732">Signal</keyword>
<feature type="domain" description="L,D-TPase catalytic" evidence="9">
    <location>
        <begin position="101"/>
        <end position="209"/>
    </location>
</feature>
<evidence type="ECO:0000256" key="7">
    <source>
        <dbReference type="PROSITE-ProRule" id="PRU01373"/>
    </source>
</evidence>
<feature type="signal peptide" evidence="8">
    <location>
        <begin position="1"/>
        <end position="30"/>
    </location>
</feature>
<keyword evidence="4 7" id="KW-0133">Cell shape</keyword>
<comment type="pathway">
    <text evidence="1 7">Cell wall biogenesis; peptidoglycan biosynthesis.</text>
</comment>
<dbReference type="UniPathway" id="UPA00219"/>
<evidence type="ECO:0000313" key="10">
    <source>
        <dbReference type="EMBL" id="CAA9482097.1"/>
    </source>
</evidence>
<dbReference type="InterPro" id="IPR050979">
    <property type="entry name" value="LD-transpeptidase"/>
</dbReference>